<feature type="chain" id="PRO_5041239910" evidence="2">
    <location>
        <begin position="25"/>
        <end position="83"/>
    </location>
</feature>
<evidence type="ECO:0000256" key="2">
    <source>
        <dbReference type="SAM" id="SignalP"/>
    </source>
</evidence>
<evidence type="ECO:0000256" key="1">
    <source>
        <dbReference type="SAM" id="Phobius"/>
    </source>
</evidence>
<dbReference type="NCBIfam" id="NF041742">
    <property type="entry name" value="WGxxGxxG_fam"/>
    <property type="match status" value="1"/>
</dbReference>
<keyword evidence="2" id="KW-0732">Signal</keyword>
<protein>
    <submittedName>
        <fullName evidence="3">MYXO-CTERM domain-containing protein</fullName>
    </submittedName>
</protein>
<dbReference type="RefSeq" id="WP_171564553.1">
    <property type="nucleotide sequence ID" value="NZ_JAUSVZ010000003.1"/>
</dbReference>
<proteinExistence type="predicted"/>
<dbReference type="AlphaFoldDB" id="A0AA48RDY2"/>
<dbReference type="NCBIfam" id="NF038039">
    <property type="entry name" value="WGxxGxxG-CTERM"/>
    <property type="match status" value="1"/>
</dbReference>
<dbReference type="KEGG" id="bayd:BSPP4475_08395"/>
<name>A0AA48RDY2_9BACL</name>
<dbReference type="EMBL" id="OY569118">
    <property type="protein sequence ID" value="CAJ1002332.1"/>
    <property type="molecule type" value="Genomic_DNA"/>
</dbReference>
<reference evidence="3" key="1">
    <citation type="submission" date="2023-07" db="EMBL/GenBank/DDBJ databases">
        <authorList>
            <person name="Ivanov I."/>
            <person name="Teneva D."/>
            <person name="Stoikov I."/>
        </authorList>
    </citation>
    <scope>NUCLEOTIDE SEQUENCE</scope>
    <source>
        <strain evidence="3">4475</strain>
    </source>
</reference>
<organism evidence="3 4">
    <name type="scientific">Brevibacillus aydinogluensis</name>
    <dbReference type="NCBI Taxonomy" id="927786"/>
    <lineage>
        <taxon>Bacteria</taxon>
        <taxon>Bacillati</taxon>
        <taxon>Bacillota</taxon>
        <taxon>Bacilli</taxon>
        <taxon>Bacillales</taxon>
        <taxon>Paenibacillaceae</taxon>
        <taxon>Brevibacillus</taxon>
    </lineage>
</organism>
<feature type="transmembrane region" description="Helical" evidence="1">
    <location>
        <begin position="58"/>
        <end position="74"/>
    </location>
</feature>
<keyword evidence="4" id="KW-1185">Reference proteome</keyword>
<evidence type="ECO:0000313" key="4">
    <source>
        <dbReference type="Proteomes" id="UP001189619"/>
    </source>
</evidence>
<sequence>MQRKLSVMILTAVLLLSMGFSAHAETGAAGNTDANYVNQGNNMNNMYRTTAADNDVDWGWVGLLGLAGLAGLAGRNRNQNPGR</sequence>
<feature type="signal peptide" evidence="2">
    <location>
        <begin position="1"/>
        <end position="24"/>
    </location>
</feature>
<dbReference type="Proteomes" id="UP001189619">
    <property type="component" value="Chromosome"/>
</dbReference>
<gene>
    <name evidence="3" type="ORF">BSPP4475_08395</name>
</gene>
<accession>A0AA48RDY2</accession>
<keyword evidence="1" id="KW-0812">Transmembrane</keyword>
<keyword evidence="1" id="KW-0472">Membrane</keyword>
<keyword evidence="1" id="KW-1133">Transmembrane helix</keyword>
<evidence type="ECO:0000313" key="3">
    <source>
        <dbReference type="EMBL" id="CAJ1002332.1"/>
    </source>
</evidence>